<name>A0A0L0FFJ1_9EUKA</name>
<dbReference type="EMBL" id="KQ244064">
    <property type="protein sequence ID" value="KNC74813.1"/>
    <property type="molecule type" value="Genomic_DNA"/>
</dbReference>
<accession>A0A0L0FFJ1</accession>
<evidence type="ECO:0000313" key="3">
    <source>
        <dbReference type="Proteomes" id="UP000054560"/>
    </source>
</evidence>
<reference evidence="2 3" key="1">
    <citation type="submission" date="2011-02" db="EMBL/GenBank/DDBJ databases">
        <title>The Genome Sequence of Sphaeroforma arctica JP610.</title>
        <authorList>
            <consortium name="The Broad Institute Genome Sequencing Platform"/>
            <person name="Russ C."/>
            <person name="Cuomo C."/>
            <person name="Young S.K."/>
            <person name="Zeng Q."/>
            <person name="Gargeya S."/>
            <person name="Alvarado L."/>
            <person name="Berlin A."/>
            <person name="Chapman S.B."/>
            <person name="Chen Z."/>
            <person name="Freedman E."/>
            <person name="Gellesch M."/>
            <person name="Goldberg J."/>
            <person name="Griggs A."/>
            <person name="Gujja S."/>
            <person name="Heilman E."/>
            <person name="Heiman D."/>
            <person name="Howarth C."/>
            <person name="Mehta T."/>
            <person name="Neiman D."/>
            <person name="Pearson M."/>
            <person name="Roberts A."/>
            <person name="Saif S."/>
            <person name="Shea T."/>
            <person name="Shenoy N."/>
            <person name="Sisk P."/>
            <person name="Stolte C."/>
            <person name="Sykes S."/>
            <person name="White J."/>
            <person name="Yandava C."/>
            <person name="Burger G."/>
            <person name="Gray M.W."/>
            <person name="Holland P.W.H."/>
            <person name="King N."/>
            <person name="Lang F.B.F."/>
            <person name="Roger A.J."/>
            <person name="Ruiz-Trillo I."/>
            <person name="Haas B."/>
            <person name="Nusbaum C."/>
            <person name="Birren B."/>
        </authorList>
    </citation>
    <scope>NUCLEOTIDE SEQUENCE [LARGE SCALE GENOMIC DNA]</scope>
    <source>
        <strain evidence="2 3">JP610</strain>
    </source>
</reference>
<dbReference type="Proteomes" id="UP000054560">
    <property type="component" value="Unassembled WGS sequence"/>
</dbReference>
<proteinExistence type="predicted"/>
<sequence>VIGDSSDITDSSDSTDSSDNTDSSDSTRESPYSIALEDPIWLIKIDVPDQFGARSHCPTPHGPRATGHGGHGAWNFERLPTPQAPGPRAAQAPEPQISESRVPE</sequence>
<feature type="compositionally biased region" description="Low complexity" evidence="1">
    <location>
        <begin position="1"/>
        <end position="24"/>
    </location>
</feature>
<protein>
    <submittedName>
        <fullName evidence="2">Uncharacterized protein</fullName>
    </submittedName>
</protein>
<keyword evidence="3" id="KW-1185">Reference proteome</keyword>
<feature type="region of interest" description="Disordered" evidence="1">
    <location>
        <begin position="1"/>
        <end position="39"/>
    </location>
</feature>
<feature type="non-terminal residue" evidence="2">
    <location>
        <position position="1"/>
    </location>
</feature>
<feature type="region of interest" description="Disordered" evidence="1">
    <location>
        <begin position="51"/>
        <end position="104"/>
    </location>
</feature>
<evidence type="ECO:0000313" key="2">
    <source>
        <dbReference type="EMBL" id="KNC74813.1"/>
    </source>
</evidence>
<dbReference type="AlphaFoldDB" id="A0A0L0FFJ1"/>
<dbReference type="RefSeq" id="XP_014148715.1">
    <property type="nucleotide sequence ID" value="XM_014293240.1"/>
</dbReference>
<dbReference type="GeneID" id="25913152"/>
<organism evidence="2 3">
    <name type="scientific">Sphaeroforma arctica JP610</name>
    <dbReference type="NCBI Taxonomy" id="667725"/>
    <lineage>
        <taxon>Eukaryota</taxon>
        <taxon>Ichthyosporea</taxon>
        <taxon>Ichthyophonida</taxon>
        <taxon>Sphaeroforma</taxon>
    </lineage>
</organism>
<gene>
    <name evidence="2" type="ORF">SARC_12648</name>
</gene>
<feature type="compositionally biased region" description="Low complexity" evidence="1">
    <location>
        <begin position="86"/>
        <end position="96"/>
    </location>
</feature>
<evidence type="ECO:0000256" key="1">
    <source>
        <dbReference type="SAM" id="MobiDB-lite"/>
    </source>
</evidence>